<protein>
    <submittedName>
        <fullName evidence="2">Uncharacterized protein</fullName>
    </submittedName>
</protein>
<sequence>FSGDNVVGADGVAFIVHSPKMRDALRIVMHAPLVFLSTVSRIRSEILVINYECQKSTANNRYTLFHSAIRGDPTLLTARRNVHDRYIYYHKVRRHQPGGSVTRSARRGRVQASRRIMQNGAGLPAAAPTCTDRSIYRTGGPPRG</sequence>
<name>A0A151X9B2_9HYME</name>
<reference evidence="2 3" key="1">
    <citation type="submission" date="2015-09" db="EMBL/GenBank/DDBJ databases">
        <title>Trachymyrmex zeteki WGS genome.</title>
        <authorList>
            <person name="Nygaard S."/>
            <person name="Hu H."/>
            <person name="Boomsma J."/>
            <person name="Zhang G."/>
        </authorList>
    </citation>
    <scope>NUCLEOTIDE SEQUENCE [LARGE SCALE GENOMIC DNA]</scope>
    <source>
        <strain evidence="2">Tzet28-1</strain>
        <tissue evidence="2">Whole body</tissue>
    </source>
</reference>
<dbReference type="Proteomes" id="UP000075809">
    <property type="component" value="Unassembled WGS sequence"/>
</dbReference>
<proteinExistence type="predicted"/>
<evidence type="ECO:0000313" key="2">
    <source>
        <dbReference type="EMBL" id="KYQ56953.1"/>
    </source>
</evidence>
<dbReference type="AlphaFoldDB" id="A0A151X9B2"/>
<accession>A0A151X9B2</accession>
<keyword evidence="3" id="KW-1185">Reference proteome</keyword>
<feature type="region of interest" description="Disordered" evidence="1">
    <location>
        <begin position="121"/>
        <end position="144"/>
    </location>
</feature>
<evidence type="ECO:0000313" key="3">
    <source>
        <dbReference type="Proteomes" id="UP000075809"/>
    </source>
</evidence>
<feature type="non-terminal residue" evidence="2">
    <location>
        <position position="1"/>
    </location>
</feature>
<gene>
    <name evidence="2" type="ORF">ALC60_04157</name>
</gene>
<organism evidence="2 3">
    <name type="scientific">Mycetomoellerius zeteki</name>
    <dbReference type="NCBI Taxonomy" id="64791"/>
    <lineage>
        <taxon>Eukaryota</taxon>
        <taxon>Metazoa</taxon>
        <taxon>Ecdysozoa</taxon>
        <taxon>Arthropoda</taxon>
        <taxon>Hexapoda</taxon>
        <taxon>Insecta</taxon>
        <taxon>Pterygota</taxon>
        <taxon>Neoptera</taxon>
        <taxon>Endopterygota</taxon>
        <taxon>Hymenoptera</taxon>
        <taxon>Apocrita</taxon>
        <taxon>Aculeata</taxon>
        <taxon>Formicoidea</taxon>
        <taxon>Formicidae</taxon>
        <taxon>Myrmicinae</taxon>
        <taxon>Mycetomoellerius</taxon>
    </lineage>
</organism>
<dbReference type="EMBL" id="KQ982383">
    <property type="protein sequence ID" value="KYQ56953.1"/>
    <property type="molecule type" value="Genomic_DNA"/>
</dbReference>
<evidence type="ECO:0000256" key="1">
    <source>
        <dbReference type="SAM" id="MobiDB-lite"/>
    </source>
</evidence>